<comment type="similarity">
    <text evidence="3">Belongs to the FliH family.</text>
</comment>
<evidence type="ECO:0000256" key="9">
    <source>
        <dbReference type="ARBA" id="ARBA00023225"/>
    </source>
</evidence>
<evidence type="ECO:0000313" key="11">
    <source>
        <dbReference type="EMBL" id="HGV55371.1"/>
    </source>
</evidence>
<protein>
    <recommendedName>
        <fullName evidence="4">Flagellar assembly protein FliH</fullName>
    </recommendedName>
</protein>
<keyword evidence="5" id="KW-0813">Transport</keyword>
<dbReference type="GO" id="GO:0005829">
    <property type="term" value="C:cytosol"/>
    <property type="evidence" value="ECO:0007669"/>
    <property type="project" value="TreeGrafter"/>
</dbReference>
<evidence type="ECO:0000256" key="6">
    <source>
        <dbReference type="ARBA" id="ARBA00022490"/>
    </source>
</evidence>
<comment type="caution">
    <text evidence="11">The sequence shown here is derived from an EMBL/GenBank/DDBJ whole genome shotgun (WGS) entry which is preliminary data.</text>
</comment>
<dbReference type="GO" id="GO:0003774">
    <property type="term" value="F:cytoskeletal motor activity"/>
    <property type="evidence" value="ECO:0007669"/>
    <property type="project" value="InterPro"/>
</dbReference>
<reference evidence="11" key="1">
    <citation type="journal article" date="2020" name="mSystems">
        <title>Genome- and Community-Level Interaction Insights into Carbon Utilization and Element Cycling Functions of Hydrothermarchaeota in Hydrothermal Sediment.</title>
        <authorList>
            <person name="Zhou Z."/>
            <person name="Liu Y."/>
            <person name="Xu W."/>
            <person name="Pan J."/>
            <person name="Luo Z.H."/>
            <person name="Li M."/>
        </authorList>
    </citation>
    <scope>NUCLEOTIDE SEQUENCE [LARGE SCALE GENOMIC DNA]</scope>
    <source>
        <strain evidence="11">SpSt-605</strain>
    </source>
</reference>
<keyword evidence="8" id="KW-0653">Protein transport</keyword>
<dbReference type="SUPFAM" id="SSF160527">
    <property type="entry name" value="V-type ATPase subunit E-like"/>
    <property type="match status" value="1"/>
</dbReference>
<dbReference type="EMBL" id="DSZU01000079">
    <property type="protein sequence ID" value="HGV55371.1"/>
    <property type="molecule type" value="Genomic_DNA"/>
</dbReference>
<evidence type="ECO:0000259" key="10">
    <source>
        <dbReference type="Pfam" id="PF02108"/>
    </source>
</evidence>
<accession>A0A832GP92</accession>
<evidence type="ECO:0000256" key="7">
    <source>
        <dbReference type="ARBA" id="ARBA00022795"/>
    </source>
</evidence>
<evidence type="ECO:0000256" key="5">
    <source>
        <dbReference type="ARBA" id="ARBA00022448"/>
    </source>
</evidence>
<dbReference type="PANTHER" id="PTHR34982:SF1">
    <property type="entry name" value="FLAGELLAR ASSEMBLY PROTEIN FLIH"/>
    <property type="match status" value="1"/>
</dbReference>
<dbReference type="InterPro" id="IPR018035">
    <property type="entry name" value="Flagellar_FliH/T3SS_HrpE"/>
</dbReference>
<dbReference type="InterPro" id="IPR051472">
    <property type="entry name" value="T3SS_Stator/FliH"/>
</dbReference>
<feature type="domain" description="Flagellar assembly protein FliH/Type III secretion system HrpE" evidence="10">
    <location>
        <begin position="121"/>
        <end position="244"/>
    </location>
</feature>
<dbReference type="GO" id="GO:0009288">
    <property type="term" value="C:bacterial-type flagellum"/>
    <property type="evidence" value="ECO:0007669"/>
    <property type="project" value="InterPro"/>
</dbReference>
<keyword evidence="7" id="KW-1005">Bacterial flagellum biogenesis</keyword>
<evidence type="ECO:0000256" key="8">
    <source>
        <dbReference type="ARBA" id="ARBA00022927"/>
    </source>
</evidence>
<evidence type="ECO:0000256" key="3">
    <source>
        <dbReference type="ARBA" id="ARBA00006602"/>
    </source>
</evidence>
<name>A0A832GP92_9BACT</name>
<evidence type="ECO:0000256" key="4">
    <source>
        <dbReference type="ARBA" id="ARBA00016507"/>
    </source>
</evidence>
<dbReference type="GO" id="GO:0015031">
    <property type="term" value="P:protein transport"/>
    <property type="evidence" value="ECO:0007669"/>
    <property type="project" value="UniProtKB-KW"/>
</dbReference>
<gene>
    <name evidence="11" type="ORF">ENT73_04710</name>
</gene>
<dbReference type="AlphaFoldDB" id="A0A832GP92"/>
<sequence length="255" mass="30068">MSKIIKSSKLSHYKYFEPRLVPREDSSFSALLISQEEEEEEEVLQRSSKRDPEAELEEQLRLGYEEGFKRGYEEGLLLGRKEGFEEGFKEGVEEGKREAEKRSEEERLLWQKKFEEEKRGELAKIHDFLLRAEEELKKVILNMDQEIVKIVTKVVEKMLLREVSQDQELLLRLIREALNYIAEGTEINIRVNPKEIEVLESYREIFPSTYRVRLLPDETISPGGLFIETKLGVIDATFEKRWERMLSLLEGKELL</sequence>
<comment type="subcellular location">
    <subcellularLocation>
        <location evidence="2">Cytoplasm</location>
    </subcellularLocation>
</comment>
<dbReference type="GO" id="GO:0044781">
    <property type="term" value="P:bacterial-type flagellum organization"/>
    <property type="evidence" value="ECO:0007669"/>
    <property type="project" value="UniProtKB-KW"/>
</dbReference>
<dbReference type="PANTHER" id="PTHR34982">
    <property type="entry name" value="YOP PROTEINS TRANSLOCATION PROTEIN L"/>
    <property type="match status" value="1"/>
</dbReference>
<keyword evidence="6" id="KW-0963">Cytoplasm</keyword>
<dbReference type="PRINTS" id="PR01003">
    <property type="entry name" value="FLGFLIH"/>
</dbReference>
<dbReference type="InterPro" id="IPR000563">
    <property type="entry name" value="Flag_FliH"/>
</dbReference>
<dbReference type="GO" id="GO:0071973">
    <property type="term" value="P:bacterial-type flagellum-dependent cell motility"/>
    <property type="evidence" value="ECO:0007669"/>
    <property type="project" value="InterPro"/>
</dbReference>
<organism evidence="11">
    <name type="scientific">Caldimicrobium thiodismutans</name>
    <dbReference type="NCBI Taxonomy" id="1653476"/>
    <lineage>
        <taxon>Bacteria</taxon>
        <taxon>Pseudomonadati</taxon>
        <taxon>Thermodesulfobacteriota</taxon>
        <taxon>Thermodesulfobacteria</taxon>
        <taxon>Thermodesulfobacteriales</taxon>
        <taxon>Thermodesulfobacteriaceae</taxon>
        <taxon>Caldimicrobium</taxon>
    </lineage>
</organism>
<comment type="function">
    <text evidence="1">Needed for flagellar regrowth and assembly.</text>
</comment>
<evidence type="ECO:0000256" key="1">
    <source>
        <dbReference type="ARBA" id="ARBA00003041"/>
    </source>
</evidence>
<evidence type="ECO:0000256" key="2">
    <source>
        <dbReference type="ARBA" id="ARBA00004496"/>
    </source>
</evidence>
<proteinExistence type="inferred from homology"/>
<dbReference type="Pfam" id="PF02108">
    <property type="entry name" value="FliH"/>
    <property type="match status" value="1"/>
</dbReference>
<keyword evidence="9" id="KW-1006">Bacterial flagellum protein export</keyword>